<dbReference type="RefSeq" id="WP_341368436.1">
    <property type="nucleotide sequence ID" value="NZ_CP150951.2"/>
</dbReference>
<dbReference type="Proteomes" id="UP001440612">
    <property type="component" value="Chromosome"/>
</dbReference>
<name>A0ABZ2VBR1_9RHOB</name>
<keyword evidence="2" id="KW-1185">Reference proteome</keyword>
<sequence length="98" mass="11597">MTSDTLAMRRDRTTDEDYLAHIQRQEPTFLKQLFYLRHVRKLFLDEPAFKTSNLGAQLTLLGYMLIHSYLPLTDRPKLYSRLRKIGNRLGRIGGWLPF</sequence>
<organism evidence="1 2">
    <name type="scientific">Yoonia phaeophyticola</name>
    <dbReference type="NCBI Taxonomy" id="3137369"/>
    <lineage>
        <taxon>Bacteria</taxon>
        <taxon>Pseudomonadati</taxon>
        <taxon>Pseudomonadota</taxon>
        <taxon>Alphaproteobacteria</taxon>
        <taxon>Rhodobacterales</taxon>
        <taxon>Paracoccaceae</taxon>
        <taxon>Yoonia</taxon>
    </lineage>
</organism>
<gene>
    <name evidence="1" type="ORF">AABB29_06765</name>
</gene>
<reference evidence="2" key="1">
    <citation type="submission" date="2024-04" db="EMBL/GenBank/DDBJ databases">
        <title>Phylogenomic analyses of a clade within the roseobacter group suggest taxonomic reassignments of species of the genera Aestuariivita, Citreicella, Loktanella, Nautella, Pelagibaca, Ruegeria, Thalassobius, Thiobacimonas and Tropicibacter, and the proposal o.</title>
        <authorList>
            <person name="Jeon C.O."/>
        </authorList>
    </citation>
    <scope>NUCLEOTIDE SEQUENCE [LARGE SCALE GENOMIC DNA]</scope>
    <source>
        <strain evidence="2">BS5-3</strain>
    </source>
</reference>
<evidence type="ECO:0000313" key="1">
    <source>
        <dbReference type="EMBL" id="WZC50334.1"/>
    </source>
</evidence>
<accession>A0ABZ2VBR1</accession>
<dbReference type="EMBL" id="CP150951">
    <property type="protein sequence ID" value="WZC50334.1"/>
    <property type="molecule type" value="Genomic_DNA"/>
</dbReference>
<proteinExistence type="predicted"/>
<protein>
    <submittedName>
        <fullName evidence="1">Uncharacterized protein</fullName>
    </submittedName>
</protein>
<evidence type="ECO:0000313" key="2">
    <source>
        <dbReference type="Proteomes" id="UP001440612"/>
    </source>
</evidence>